<organism evidence="1 2">
    <name type="scientific">Rhodocollybia butyracea</name>
    <dbReference type="NCBI Taxonomy" id="206335"/>
    <lineage>
        <taxon>Eukaryota</taxon>
        <taxon>Fungi</taxon>
        <taxon>Dikarya</taxon>
        <taxon>Basidiomycota</taxon>
        <taxon>Agaricomycotina</taxon>
        <taxon>Agaricomycetes</taxon>
        <taxon>Agaricomycetidae</taxon>
        <taxon>Agaricales</taxon>
        <taxon>Marasmiineae</taxon>
        <taxon>Omphalotaceae</taxon>
        <taxon>Rhodocollybia</taxon>
    </lineage>
</organism>
<comment type="caution">
    <text evidence="1">The sequence shown here is derived from an EMBL/GenBank/DDBJ whole genome shotgun (WGS) entry which is preliminary data.</text>
</comment>
<dbReference type="Proteomes" id="UP000772434">
    <property type="component" value="Unassembled WGS sequence"/>
</dbReference>
<sequence>MSASNIDLLSGTKAAVPGPFQSMVAHSLGAVEITSDYCKAAADVPNGKMELTPPYGTHGFVNKVYKMGSWVVNVYAYLHINSDKVTFVLLHSGSFGSTDNTESTNDEGYPRTGFSVSTGPESEDMFHNPMTYDSKLDDDRYSYHIDYAETINMLGPGGKNPIVFPPTYSDSFSGQLMGATPVPPQFPPQLAFFQSGSGQIRGLSVFHTKFGSSSTITFKLSHARVSSPDQVVGVIPYHMEIGRSEFN</sequence>
<evidence type="ECO:0000313" key="1">
    <source>
        <dbReference type="EMBL" id="KAF9059011.1"/>
    </source>
</evidence>
<protein>
    <submittedName>
        <fullName evidence="1">Uncharacterized protein</fullName>
    </submittedName>
</protein>
<keyword evidence="2" id="KW-1185">Reference proteome</keyword>
<dbReference type="AlphaFoldDB" id="A0A9P5TXQ3"/>
<reference evidence="1" key="1">
    <citation type="submission" date="2020-11" db="EMBL/GenBank/DDBJ databases">
        <authorList>
            <consortium name="DOE Joint Genome Institute"/>
            <person name="Ahrendt S."/>
            <person name="Riley R."/>
            <person name="Andreopoulos W."/>
            <person name="Labutti K."/>
            <person name="Pangilinan J."/>
            <person name="Ruiz-Duenas F.J."/>
            <person name="Barrasa J.M."/>
            <person name="Sanchez-Garcia M."/>
            <person name="Camarero S."/>
            <person name="Miyauchi S."/>
            <person name="Serrano A."/>
            <person name="Linde D."/>
            <person name="Babiker R."/>
            <person name="Drula E."/>
            <person name="Ayuso-Fernandez I."/>
            <person name="Pacheco R."/>
            <person name="Padilla G."/>
            <person name="Ferreira P."/>
            <person name="Barriuso J."/>
            <person name="Kellner H."/>
            <person name="Castanera R."/>
            <person name="Alfaro M."/>
            <person name="Ramirez L."/>
            <person name="Pisabarro A.G."/>
            <person name="Kuo A."/>
            <person name="Tritt A."/>
            <person name="Lipzen A."/>
            <person name="He G."/>
            <person name="Yan M."/>
            <person name="Ng V."/>
            <person name="Cullen D."/>
            <person name="Martin F."/>
            <person name="Rosso M.-N."/>
            <person name="Henrissat B."/>
            <person name="Hibbett D."/>
            <person name="Martinez A.T."/>
            <person name="Grigoriev I.V."/>
        </authorList>
    </citation>
    <scope>NUCLEOTIDE SEQUENCE</scope>
    <source>
        <strain evidence="1">AH 40177</strain>
    </source>
</reference>
<proteinExistence type="predicted"/>
<name>A0A9P5TXQ3_9AGAR</name>
<gene>
    <name evidence="1" type="ORF">BDP27DRAFT_1503130</name>
</gene>
<accession>A0A9P5TXQ3</accession>
<dbReference type="OrthoDB" id="3003360at2759"/>
<dbReference type="EMBL" id="JADNRY010000333">
    <property type="protein sequence ID" value="KAF9059011.1"/>
    <property type="molecule type" value="Genomic_DNA"/>
</dbReference>
<evidence type="ECO:0000313" key="2">
    <source>
        <dbReference type="Proteomes" id="UP000772434"/>
    </source>
</evidence>